<proteinExistence type="inferred from homology"/>
<dbReference type="SUPFAM" id="SSF46785">
    <property type="entry name" value="Winged helix' DNA-binding domain"/>
    <property type="match status" value="1"/>
</dbReference>
<comment type="caution">
    <text evidence="6">The sequence shown here is derived from an EMBL/GenBank/DDBJ whole genome shotgun (WGS) entry which is preliminary data.</text>
</comment>
<dbReference type="Proteomes" id="UP000052052">
    <property type="component" value="Unassembled WGS sequence"/>
</dbReference>
<keyword evidence="7" id="KW-1185">Reference proteome</keyword>
<dbReference type="InterPro" id="IPR005119">
    <property type="entry name" value="LysR_subst-bd"/>
</dbReference>
<dbReference type="FunFam" id="1.10.10.10:FF:000001">
    <property type="entry name" value="LysR family transcriptional regulator"/>
    <property type="match status" value="1"/>
</dbReference>
<dbReference type="PANTHER" id="PTHR30537:SF1">
    <property type="entry name" value="HTH-TYPE TRANSCRIPTIONAL REGULATOR PGRR"/>
    <property type="match status" value="1"/>
</dbReference>
<feature type="domain" description="HTH lysR-type" evidence="5">
    <location>
        <begin position="11"/>
        <end position="61"/>
    </location>
</feature>
<dbReference type="GO" id="GO:0003700">
    <property type="term" value="F:DNA-binding transcription factor activity"/>
    <property type="evidence" value="ECO:0007669"/>
    <property type="project" value="InterPro"/>
</dbReference>
<dbReference type="OrthoDB" id="9810065at2"/>
<protein>
    <submittedName>
        <fullName evidence="6">LysR family transcriptional regulator</fullName>
    </submittedName>
</protein>
<keyword evidence="4" id="KW-0804">Transcription</keyword>
<dbReference type="PRINTS" id="PR00039">
    <property type="entry name" value="HTHLYSR"/>
</dbReference>
<dbReference type="Pfam" id="PF00126">
    <property type="entry name" value="HTH_1"/>
    <property type="match status" value="1"/>
</dbReference>
<keyword evidence="2" id="KW-0805">Transcription regulation</keyword>
<evidence type="ECO:0000256" key="4">
    <source>
        <dbReference type="ARBA" id="ARBA00023163"/>
    </source>
</evidence>
<dbReference type="InterPro" id="IPR036388">
    <property type="entry name" value="WH-like_DNA-bd_sf"/>
</dbReference>
<dbReference type="GO" id="GO:0043565">
    <property type="term" value="F:sequence-specific DNA binding"/>
    <property type="evidence" value="ECO:0007669"/>
    <property type="project" value="TreeGrafter"/>
</dbReference>
<dbReference type="PROSITE" id="PS50931">
    <property type="entry name" value="HTH_LYSR"/>
    <property type="match status" value="1"/>
</dbReference>
<evidence type="ECO:0000256" key="1">
    <source>
        <dbReference type="ARBA" id="ARBA00009437"/>
    </source>
</evidence>
<evidence type="ECO:0000256" key="2">
    <source>
        <dbReference type="ARBA" id="ARBA00023015"/>
    </source>
</evidence>
<gene>
    <name evidence="6" type="ORF">ABB29_02695</name>
</gene>
<dbReference type="SUPFAM" id="SSF53850">
    <property type="entry name" value="Periplasmic binding protein-like II"/>
    <property type="match status" value="1"/>
</dbReference>
<dbReference type="Pfam" id="PF03466">
    <property type="entry name" value="LysR_substrate"/>
    <property type="match status" value="1"/>
</dbReference>
<dbReference type="Gene3D" id="1.10.10.10">
    <property type="entry name" value="Winged helix-like DNA-binding domain superfamily/Winged helix DNA-binding domain"/>
    <property type="match status" value="1"/>
</dbReference>
<reference evidence="6 7" key="1">
    <citation type="submission" date="2015-05" db="EMBL/GenBank/DDBJ databases">
        <title>Genome sequencing and analysis of members of genus Stenotrophomonas.</title>
        <authorList>
            <person name="Patil P.P."/>
            <person name="Midha S."/>
            <person name="Patil P.B."/>
        </authorList>
    </citation>
    <scope>NUCLEOTIDE SEQUENCE [LARGE SCALE GENOMIC DNA]</scope>
    <source>
        <strain evidence="6 7">DSM 21858</strain>
    </source>
</reference>
<comment type="similarity">
    <text evidence="1">Belongs to the LysR transcriptional regulatory family.</text>
</comment>
<dbReference type="InterPro" id="IPR036390">
    <property type="entry name" value="WH_DNA-bd_sf"/>
</dbReference>
<dbReference type="RefSeq" id="WP_057657064.1">
    <property type="nucleotide sequence ID" value="NZ_LDJL01000002.1"/>
</dbReference>
<dbReference type="EMBL" id="LDJL01000002">
    <property type="protein sequence ID" value="KRG71674.1"/>
    <property type="molecule type" value="Genomic_DNA"/>
</dbReference>
<evidence type="ECO:0000256" key="3">
    <source>
        <dbReference type="ARBA" id="ARBA00023125"/>
    </source>
</evidence>
<evidence type="ECO:0000259" key="5">
    <source>
        <dbReference type="PROSITE" id="PS50931"/>
    </source>
</evidence>
<accession>A0A0R0CZ24</accession>
<sequence length="302" mass="33295">MTTPPYAAVWAFTRVARHASFTRAAMELEVSPSALSQTIRGLEQRMGVRLLQRTTRRVGLTEHGQRFLQQVVDGLGQIDAAFADLESTSEQPVGHLRINLARTAARDLVLPLLPGFMALYPQLQVELYTDDSMADLVAGGFDAGIRLGEALAQGMVAVPISPPQEMVVVATPAYLQRHGTPVTPADLADHDCVRFRLPGSGRLMAWEFSRDGRDFVVEVSGRLIVNDSSLLRMAALTGQTLVQAMVTVVADDLGAGRLQRVLQAYTPPFPGYYLYYSSARQMPRKLRVFIDYLRQSMDMQTA</sequence>
<dbReference type="CDD" id="cd08474">
    <property type="entry name" value="PBP2_CrgA_like_5"/>
    <property type="match status" value="1"/>
</dbReference>
<dbReference type="InterPro" id="IPR000847">
    <property type="entry name" value="LysR_HTH_N"/>
</dbReference>
<dbReference type="InterPro" id="IPR058163">
    <property type="entry name" value="LysR-type_TF_proteobact-type"/>
</dbReference>
<dbReference type="PATRIC" id="fig|344882.3.peg.1746"/>
<dbReference type="GO" id="GO:0006351">
    <property type="term" value="P:DNA-templated transcription"/>
    <property type="evidence" value="ECO:0007669"/>
    <property type="project" value="TreeGrafter"/>
</dbReference>
<evidence type="ECO:0000313" key="7">
    <source>
        <dbReference type="Proteomes" id="UP000052052"/>
    </source>
</evidence>
<evidence type="ECO:0000313" key="6">
    <source>
        <dbReference type="EMBL" id="KRG71674.1"/>
    </source>
</evidence>
<dbReference type="STRING" id="344882.ABB29_02695"/>
<keyword evidence="3" id="KW-0238">DNA-binding</keyword>
<dbReference type="PANTHER" id="PTHR30537">
    <property type="entry name" value="HTH-TYPE TRANSCRIPTIONAL REGULATOR"/>
    <property type="match status" value="1"/>
</dbReference>
<dbReference type="Gene3D" id="3.40.190.290">
    <property type="match status" value="1"/>
</dbReference>
<dbReference type="AlphaFoldDB" id="A0A0R0CZ24"/>
<organism evidence="6 7">
    <name type="scientific">Pseudoxanthomonas dokdonensis</name>
    <dbReference type="NCBI Taxonomy" id="344882"/>
    <lineage>
        <taxon>Bacteria</taxon>
        <taxon>Pseudomonadati</taxon>
        <taxon>Pseudomonadota</taxon>
        <taxon>Gammaproteobacteria</taxon>
        <taxon>Lysobacterales</taxon>
        <taxon>Lysobacteraceae</taxon>
        <taxon>Pseudoxanthomonas</taxon>
    </lineage>
</organism>
<name>A0A0R0CZ24_9GAMM</name>